<keyword evidence="9" id="KW-1185">Reference proteome</keyword>
<dbReference type="GO" id="GO:0042597">
    <property type="term" value="C:periplasmic space"/>
    <property type="evidence" value="ECO:0007669"/>
    <property type="project" value="UniProtKB-SubCell"/>
</dbReference>
<evidence type="ECO:0000256" key="7">
    <source>
        <dbReference type="SAM" id="SignalP"/>
    </source>
</evidence>
<evidence type="ECO:0000256" key="4">
    <source>
        <dbReference type="ARBA" id="ARBA00022764"/>
    </source>
</evidence>
<protein>
    <submittedName>
        <fullName evidence="8">Inhibitor of vertebrate lysozyme (Ivy)</fullName>
    </submittedName>
</protein>
<reference evidence="9" key="1">
    <citation type="submission" date="2016-08" db="EMBL/GenBank/DDBJ databases">
        <authorList>
            <person name="Varghese N."/>
            <person name="Submissions Spin"/>
        </authorList>
    </citation>
    <scope>NUCLEOTIDE SEQUENCE [LARGE SCALE GENOMIC DNA]</scope>
    <source>
        <strain evidence="9">HAMBI 2975</strain>
    </source>
</reference>
<proteinExistence type="inferred from homology"/>
<evidence type="ECO:0000256" key="5">
    <source>
        <dbReference type="PIRSR" id="PIRSR009103-1"/>
    </source>
</evidence>
<keyword evidence="6" id="KW-1015">Disulfide bond</keyword>
<evidence type="ECO:0000256" key="2">
    <source>
        <dbReference type="ARBA" id="ARBA00009724"/>
    </source>
</evidence>
<feature type="signal peptide" evidence="7">
    <location>
        <begin position="1"/>
        <end position="42"/>
    </location>
</feature>
<evidence type="ECO:0000256" key="1">
    <source>
        <dbReference type="ARBA" id="ARBA00004418"/>
    </source>
</evidence>
<dbReference type="AlphaFoldDB" id="A0A1C3X237"/>
<dbReference type="STRING" id="410764.GA0061103_6906"/>
<feature type="chain" id="PRO_5008686119" evidence="7">
    <location>
        <begin position="43"/>
        <end position="173"/>
    </location>
</feature>
<name>A0A1C3X237_9HYPH</name>
<dbReference type="Gene3D" id="3.40.1420.10">
    <property type="entry name" value="Inhibitor of vertebrate lysozyme"/>
    <property type="match status" value="1"/>
</dbReference>
<dbReference type="Pfam" id="PF08816">
    <property type="entry name" value="Ivy"/>
    <property type="match status" value="1"/>
</dbReference>
<keyword evidence="3 7" id="KW-0732">Signal</keyword>
<dbReference type="Proteomes" id="UP000199101">
    <property type="component" value="Unassembled WGS sequence"/>
</dbReference>
<dbReference type="EMBL" id="FMAG01000009">
    <property type="protein sequence ID" value="SCB46303.1"/>
    <property type="molecule type" value="Genomic_DNA"/>
</dbReference>
<dbReference type="InterPro" id="IPR036501">
    <property type="entry name" value="Inhibitor_vert_lysozyme_sf"/>
</dbReference>
<accession>A0A1C3X237</accession>
<keyword evidence="4" id="KW-0574">Periplasm</keyword>
<evidence type="ECO:0000256" key="6">
    <source>
        <dbReference type="PIRSR" id="PIRSR009103-2"/>
    </source>
</evidence>
<evidence type="ECO:0000256" key="3">
    <source>
        <dbReference type="ARBA" id="ARBA00022729"/>
    </source>
</evidence>
<comment type="similarity">
    <text evidence="2">Belongs to the ivy family.</text>
</comment>
<dbReference type="InterPro" id="IPR014453">
    <property type="entry name" value="Inhibitor_vertebrate_lysozyme"/>
</dbReference>
<dbReference type="SUPFAM" id="SSF89872">
    <property type="entry name" value="Inhibitor of vertebrate lysozyme, Ivy"/>
    <property type="match status" value="1"/>
</dbReference>
<sequence>MTSRRKCHTDLPCIPLFKGKRMRKIIVAVFVTGILAATGASAQDHPTTFRDIAKDPVASAAFKAMAKGHRLPDWINGKTVESPGNELMFGGDKVYVMSACKQHDCGDEQIAVLYDPDKKIMYGVLRVADQKTVSEKLTWMNIGPGNEAIDGRTILYAALTGSLGNHPDAFDYK</sequence>
<feature type="site" description="Important for lysozyme inhibition" evidence="5">
    <location>
        <position position="103"/>
    </location>
</feature>
<dbReference type="PIRSF" id="PIRSF009103">
    <property type="entry name" value="Ivy"/>
    <property type="match status" value="1"/>
</dbReference>
<comment type="subcellular location">
    <subcellularLocation>
        <location evidence="1">Periplasm</location>
    </subcellularLocation>
</comment>
<evidence type="ECO:0000313" key="9">
    <source>
        <dbReference type="Proteomes" id="UP000199101"/>
    </source>
</evidence>
<feature type="disulfide bond" evidence="6">
    <location>
        <begin position="100"/>
        <end position="105"/>
    </location>
</feature>
<evidence type="ECO:0000313" key="8">
    <source>
        <dbReference type="EMBL" id="SCB46303.1"/>
    </source>
</evidence>
<organism evidence="8 9">
    <name type="scientific">Rhizobium multihospitium</name>
    <dbReference type="NCBI Taxonomy" id="410764"/>
    <lineage>
        <taxon>Bacteria</taxon>
        <taxon>Pseudomonadati</taxon>
        <taxon>Pseudomonadota</taxon>
        <taxon>Alphaproteobacteria</taxon>
        <taxon>Hyphomicrobiales</taxon>
        <taxon>Rhizobiaceae</taxon>
        <taxon>Rhizobium/Agrobacterium group</taxon>
        <taxon>Rhizobium</taxon>
    </lineage>
</organism>
<gene>
    <name evidence="8" type="ORF">GA0061103_6906</name>
</gene>